<dbReference type="AlphaFoldDB" id="A0A8I7BCC4"/>
<dbReference type="PROSITE" id="PS50966">
    <property type="entry name" value="ZF_SWIM"/>
    <property type="match status" value="1"/>
</dbReference>
<keyword evidence="1" id="KW-0863">Zinc-finger</keyword>
<reference evidence="4" key="2">
    <citation type="submission" date="2020-10" db="EMBL/GenBank/DDBJ databases">
        <authorList>
            <person name="Scholz U."/>
            <person name="Mascher M."/>
            <person name="Fiebig A."/>
        </authorList>
    </citation>
    <scope>NUCLEOTIDE SEQUENCE [LARGE SCALE GENOMIC DNA]</scope>
    <source>
        <strain evidence="4">cv. Morex</strain>
    </source>
</reference>
<protein>
    <recommendedName>
        <fullName evidence="3">SWIM-type domain-containing protein</fullName>
    </recommendedName>
</protein>
<dbReference type="GO" id="GO:0008270">
    <property type="term" value="F:zinc ion binding"/>
    <property type="evidence" value="ECO:0007669"/>
    <property type="project" value="UniProtKB-KW"/>
</dbReference>
<dbReference type="InterPro" id="IPR018289">
    <property type="entry name" value="MULE_transposase_dom"/>
</dbReference>
<accession>A0A8I7BCC4</accession>
<dbReference type="PANTHER" id="PTHR47718">
    <property type="entry name" value="OS01G0519700 PROTEIN"/>
    <property type="match status" value="1"/>
</dbReference>
<dbReference type="Pfam" id="PF10551">
    <property type="entry name" value="MULE"/>
    <property type="match status" value="1"/>
</dbReference>
<dbReference type="RefSeq" id="XP_044979035.1">
    <property type="nucleotide sequence ID" value="XM_045123100.1"/>
</dbReference>
<dbReference type="EnsemblPlants" id="HORVU.MOREX.r3.4HG0380340.1">
    <property type="protein sequence ID" value="HORVU.MOREX.r3.4HG0380340.1"/>
    <property type="gene ID" value="HORVU.MOREX.r3.4HG0380340"/>
</dbReference>
<dbReference type="KEGG" id="hvg:123446527"/>
<dbReference type="Proteomes" id="UP000011116">
    <property type="component" value="Chromosome 4H"/>
</dbReference>
<feature type="region of interest" description="Disordered" evidence="2">
    <location>
        <begin position="818"/>
        <end position="839"/>
    </location>
</feature>
<evidence type="ECO:0000256" key="2">
    <source>
        <dbReference type="SAM" id="MobiDB-lite"/>
    </source>
</evidence>
<dbReference type="InterPro" id="IPR007527">
    <property type="entry name" value="Znf_SWIM"/>
</dbReference>
<sequence>MAIDLEDERSAANDSQGTDMEASPPDQSLPTVPPPMQSPREYPNFPLDETSGQPRARNTPRNDFDLQDGDNANNQSTSSENSVPTVGMFFQSEEEAYKFYNSYAEANGFSTRRCHRKYRADGTLASRYFVCSKSGVKATHLTHVTKKEQATSRTACMARVQFSITREGIWNVQKVILDHNHQLVSPDKRHMLRSQRQLLDADRHMIKQMRTSGIRQSEIYDYCEQLYGKDGVPFLQMDCNNYLRSERMKYLESKDAETLMEYLKNKQVEDPSFFYAVQPDKVEGRIMNIFWVDGQAIMDYSVFGDAISFDTTFSTNKFKMPFAPLVGVNHHKQTILFGAALLYDETADSFEWLFRTFLQAMSGKQPETIFTDQCAAIIKAIGNVFPNTRHRLCLWHLYQNAAKHLSQVISNHPEFLKEFKRCVYEDRSVAHFENRWHGLLSKYQVVDNSWMNNLYKLREKWATIYRRDSFSADMTTTQRSEGMNNVFKKSFRKRLCLSEFLQAYDKCTARLRRKEKYEDYKSRHTSPVLCLSDLPLLKIAAESYTRTLYSEFEEEFKRQFNLACVLLGTEGTTSTYKVTSFQYKNDEATVAFNPSTLEISCSCRLYGCIGILCKHAHKVFTCCNIITLPSHYILNRWTKYAKQEIFTSKQNIKDNLQYMFAHTSRKMMSLALKCKSSKEVLGYLNDGIDKLALEVGDLLSKINLDEVEDPQSSAESGEDIAKTLVSFKAPERIKGRKEKRSKDVLERAKKGKKEGKTSNHPSKQSVLVPPRDEAFEVDCAYNTNPQTTMPLGQYQPALIPPIHGEFTRLLFEVHEDSTTPPAARQLDFGEGASTSWFRQ</sequence>
<keyword evidence="5" id="KW-1185">Reference proteome</keyword>
<dbReference type="InterPro" id="IPR004330">
    <property type="entry name" value="FAR1_DNA_bnd_dom"/>
</dbReference>
<reference evidence="4" key="3">
    <citation type="submission" date="2022-01" db="UniProtKB">
        <authorList>
            <consortium name="EnsemblPlants"/>
        </authorList>
    </citation>
    <scope>IDENTIFICATION</scope>
    <source>
        <strain evidence="4">subsp. vulgare</strain>
    </source>
</reference>
<dbReference type="Gramene" id="HORVU.MOREX.r3.4HG0380340.1">
    <property type="protein sequence ID" value="HORVU.MOREX.r3.4HG0380340.1"/>
    <property type="gene ID" value="HORVU.MOREX.r3.4HG0380340"/>
</dbReference>
<feature type="region of interest" description="Disordered" evidence="2">
    <location>
        <begin position="732"/>
        <end position="766"/>
    </location>
</feature>
<evidence type="ECO:0000313" key="5">
    <source>
        <dbReference type="Proteomes" id="UP000011116"/>
    </source>
</evidence>
<dbReference type="Pfam" id="PF03101">
    <property type="entry name" value="FAR1"/>
    <property type="match status" value="1"/>
</dbReference>
<keyword evidence="1" id="KW-0862">Zinc</keyword>
<dbReference type="OrthoDB" id="1894539at2759"/>
<feature type="compositionally biased region" description="Polar residues" evidence="2">
    <location>
        <begin position="70"/>
        <end position="84"/>
    </location>
</feature>
<feature type="region of interest" description="Disordered" evidence="2">
    <location>
        <begin position="1"/>
        <end position="85"/>
    </location>
</feature>
<dbReference type="PANTHER" id="PTHR47718:SF7">
    <property type="entry name" value="PROTEIN FAR1-RELATED SEQUENCE"/>
    <property type="match status" value="1"/>
</dbReference>
<evidence type="ECO:0000256" key="1">
    <source>
        <dbReference type="PROSITE-ProRule" id="PRU00325"/>
    </source>
</evidence>
<evidence type="ECO:0000259" key="3">
    <source>
        <dbReference type="PROSITE" id="PS50966"/>
    </source>
</evidence>
<evidence type="ECO:0000313" key="4">
    <source>
        <dbReference type="EnsemblPlants" id="HORVU.MOREX.r3.4HG0380340.1"/>
    </source>
</evidence>
<dbReference type="GeneID" id="123446527"/>
<name>A0A8I7BCC4_HORVV</name>
<keyword evidence="1" id="KW-0479">Metal-binding</keyword>
<organism evidence="4 5">
    <name type="scientific">Hordeum vulgare subsp. vulgare</name>
    <name type="common">Domesticated barley</name>
    <dbReference type="NCBI Taxonomy" id="112509"/>
    <lineage>
        <taxon>Eukaryota</taxon>
        <taxon>Viridiplantae</taxon>
        <taxon>Streptophyta</taxon>
        <taxon>Embryophyta</taxon>
        <taxon>Tracheophyta</taxon>
        <taxon>Spermatophyta</taxon>
        <taxon>Magnoliopsida</taxon>
        <taxon>Liliopsida</taxon>
        <taxon>Poales</taxon>
        <taxon>Poaceae</taxon>
        <taxon>BOP clade</taxon>
        <taxon>Pooideae</taxon>
        <taxon>Triticodae</taxon>
        <taxon>Triticeae</taxon>
        <taxon>Hordeinae</taxon>
        <taxon>Hordeum</taxon>
    </lineage>
</organism>
<reference evidence="5" key="1">
    <citation type="journal article" date="2012" name="Nature">
        <title>A physical, genetic and functional sequence assembly of the barley genome.</title>
        <authorList>
            <consortium name="The International Barley Genome Sequencing Consortium"/>
            <person name="Mayer K.F."/>
            <person name="Waugh R."/>
            <person name="Brown J.W."/>
            <person name="Schulman A."/>
            <person name="Langridge P."/>
            <person name="Platzer M."/>
            <person name="Fincher G.B."/>
            <person name="Muehlbauer G.J."/>
            <person name="Sato K."/>
            <person name="Close T.J."/>
            <person name="Wise R.P."/>
            <person name="Stein N."/>
        </authorList>
    </citation>
    <scope>NUCLEOTIDE SEQUENCE [LARGE SCALE GENOMIC DNA]</scope>
    <source>
        <strain evidence="5">cv. Morex</strain>
    </source>
</reference>
<gene>
    <name evidence="4" type="primary">LOC123446527</name>
</gene>
<feature type="domain" description="SWIM-type" evidence="3">
    <location>
        <begin position="586"/>
        <end position="624"/>
    </location>
</feature>
<proteinExistence type="predicted"/>